<organism evidence="3 4">
    <name type="scientific">Octopus vulgaris</name>
    <name type="common">Common octopus</name>
    <dbReference type="NCBI Taxonomy" id="6645"/>
    <lineage>
        <taxon>Eukaryota</taxon>
        <taxon>Metazoa</taxon>
        <taxon>Spiralia</taxon>
        <taxon>Lophotrochozoa</taxon>
        <taxon>Mollusca</taxon>
        <taxon>Cephalopoda</taxon>
        <taxon>Coleoidea</taxon>
        <taxon>Octopodiformes</taxon>
        <taxon>Octopoda</taxon>
        <taxon>Incirrata</taxon>
        <taxon>Octopodidae</taxon>
        <taxon>Octopus</taxon>
    </lineage>
</organism>
<evidence type="ECO:0000259" key="2">
    <source>
        <dbReference type="SMART" id="SM01083"/>
    </source>
</evidence>
<protein>
    <recommendedName>
        <fullName evidence="2">CBF1-interacting co-repressor CIR N-terminal domain-containing protein</fullName>
    </recommendedName>
</protein>
<dbReference type="EMBL" id="OX597838">
    <property type="protein sequence ID" value="CAI9740720.1"/>
    <property type="molecule type" value="Genomic_DNA"/>
</dbReference>
<feature type="region of interest" description="Disordered" evidence="1">
    <location>
        <begin position="147"/>
        <end position="262"/>
    </location>
</feature>
<feature type="compositionally biased region" description="Basic and acidic residues" evidence="1">
    <location>
        <begin position="20"/>
        <end position="36"/>
    </location>
</feature>
<feature type="compositionally biased region" description="Basic and acidic residues" evidence="1">
    <location>
        <begin position="202"/>
        <end position="218"/>
    </location>
</feature>
<reference evidence="3" key="1">
    <citation type="submission" date="2023-08" db="EMBL/GenBank/DDBJ databases">
        <authorList>
            <person name="Alioto T."/>
            <person name="Alioto T."/>
            <person name="Gomez Garrido J."/>
        </authorList>
    </citation>
    <scope>NUCLEOTIDE SEQUENCE</scope>
</reference>
<feature type="domain" description="CBF1-interacting co-repressor CIR N-terminal" evidence="2">
    <location>
        <begin position="8"/>
        <end position="44"/>
    </location>
</feature>
<gene>
    <name evidence="3" type="ORF">OCTVUL_1B027204</name>
</gene>
<dbReference type="AlphaFoldDB" id="A0AA36FJ29"/>
<dbReference type="PANTHER" id="PTHR22093:SF0">
    <property type="entry name" value="LEUKOCYTE RECEPTOR CLUSTER MEMBER 1"/>
    <property type="match status" value="1"/>
</dbReference>
<feature type="compositionally biased region" description="Low complexity" evidence="1">
    <location>
        <begin position="186"/>
        <end position="201"/>
    </location>
</feature>
<proteinExistence type="predicted"/>
<feature type="region of interest" description="Disordered" evidence="1">
    <location>
        <begin position="54"/>
        <end position="106"/>
    </location>
</feature>
<evidence type="ECO:0000313" key="3">
    <source>
        <dbReference type="EMBL" id="CAI9740720.1"/>
    </source>
</evidence>
<dbReference type="SMART" id="SM01083">
    <property type="entry name" value="Cir_N"/>
    <property type="match status" value="1"/>
</dbReference>
<keyword evidence="4" id="KW-1185">Reference proteome</keyword>
<feature type="region of interest" description="Disordered" evidence="1">
    <location>
        <begin position="20"/>
        <end position="42"/>
    </location>
</feature>
<dbReference type="InterPro" id="IPR019339">
    <property type="entry name" value="CIR_N_dom"/>
</dbReference>
<evidence type="ECO:0000256" key="1">
    <source>
        <dbReference type="SAM" id="MobiDB-lite"/>
    </source>
</evidence>
<feature type="compositionally biased region" description="Basic and acidic residues" evidence="1">
    <location>
        <begin position="89"/>
        <end position="106"/>
    </location>
</feature>
<feature type="compositionally biased region" description="Polar residues" evidence="1">
    <location>
        <begin position="247"/>
        <end position="256"/>
    </location>
</feature>
<dbReference type="Proteomes" id="UP001162480">
    <property type="component" value="Chromosome 25"/>
</dbReference>
<feature type="compositionally biased region" description="Basic residues" evidence="1">
    <location>
        <begin position="165"/>
        <end position="185"/>
    </location>
</feature>
<evidence type="ECO:0000313" key="4">
    <source>
        <dbReference type="Proteomes" id="UP001162480"/>
    </source>
</evidence>
<name>A0AA36FJ29_OCTVU</name>
<dbReference type="Pfam" id="PF10197">
    <property type="entry name" value="Cir_N"/>
    <property type="match status" value="1"/>
</dbReference>
<dbReference type="InterPro" id="IPR039875">
    <property type="entry name" value="LENG1-like"/>
</dbReference>
<accession>A0AA36FJ29</accession>
<dbReference type="PANTHER" id="PTHR22093">
    <property type="entry name" value="LEUKOCYTE RECEPTOR CLUSTER LRC MEMBER 1"/>
    <property type="match status" value="1"/>
</dbReference>
<feature type="compositionally biased region" description="Basic and acidic residues" evidence="1">
    <location>
        <begin position="147"/>
        <end position="164"/>
    </location>
</feature>
<sequence>MNILPHKSWHVRTKKNIERVRRDEEKAAEEEKEKQRRVALAEQEARTEILRAKVRQKGIEENPENTVSEAVPGQRHINFFSAIQNEEESSNRKNKEHEAEEKSKKEEWEKKIGLLTYLGQSAVESQTVPPWYLDKKLKKQEAICSDKKQKLSDLADPLHEMEKYLKHKHHKKHKHDKKKNKKSKTKSSSSSLSSSKSSLEQLRAERLRRENKEKEKAKMLFAKMNKGSVPEKSSETIVDPDRDRRYSSQYNPSFARQNKPRN</sequence>